<dbReference type="SUPFAM" id="SSF52402">
    <property type="entry name" value="Adenine nucleotide alpha hydrolases-like"/>
    <property type="match status" value="1"/>
</dbReference>
<evidence type="ECO:0000313" key="3">
    <source>
        <dbReference type="Proteomes" id="UP001165366"/>
    </source>
</evidence>
<dbReference type="Pfam" id="PF01902">
    <property type="entry name" value="Diphthami_syn_2"/>
    <property type="match status" value="1"/>
</dbReference>
<comment type="caution">
    <text evidence="2">The sequence shown here is derived from an EMBL/GenBank/DDBJ whole genome shotgun (WGS) entry which is preliminary data.</text>
</comment>
<dbReference type="Gene3D" id="3.90.1490.10">
    <property type="entry name" value="putative n-type atp pyrophosphatase, domain 2"/>
    <property type="match status" value="1"/>
</dbReference>
<dbReference type="Proteomes" id="UP001165366">
    <property type="component" value="Unassembled WGS sequence"/>
</dbReference>
<feature type="domain" description="Diphthamide synthase" evidence="1">
    <location>
        <begin position="9"/>
        <end position="206"/>
    </location>
</feature>
<proteinExistence type="predicted"/>
<gene>
    <name evidence="2" type="ORF">L6773_05970</name>
</gene>
<protein>
    <submittedName>
        <fullName evidence="2">Adenine nucleotide alpha hydrolase</fullName>
    </submittedName>
</protein>
<organism evidence="2 3">
    <name type="scientific">Rhodohalobacter sulfatireducens</name>
    <dbReference type="NCBI Taxonomy" id="2911366"/>
    <lineage>
        <taxon>Bacteria</taxon>
        <taxon>Pseudomonadati</taxon>
        <taxon>Balneolota</taxon>
        <taxon>Balneolia</taxon>
        <taxon>Balneolales</taxon>
        <taxon>Balneolaceae</taxon>
        <taxon>Rhodohalobacter</taxon>
    </lineage>
</organism>
<keyword evidence="3" id="KW-1185">Reference proteome</keyword>
<dbReference type="Gene3D" id="3.40.50.620">
    <property type="entry name" value="HUPs"/>
    <property type="match status" value="1"/>
</dbReference>
<dbReference type="InterPro" id="IPR014729">
    <property type="entry name" value="Rossmann-like_a/b/a_fold"/>
</dbReference>
<reference evidence="2" key="1">
    <citation type="submission" date="2022-01" db="EMBL/GenBank/DDBJ databases">
        <authorList>
            <person name="Wang Y."/>
        </authorList>
    </citation>
    <scope>NUCLEOTIDE SEQUENCE</scope>
    <source>
        <strain evidence="2">WB101</strain>
    </source>
</reference>
<dbReference type="GO" id="GO:0016787">
    <property type="term" value="F:hydrolase activity"/>
    <property type="evidence" value="ECO:0007669"/>
    <property type="project" value="UniProtKB-KW"/>
</dbReference>
<sequence>MNISSSKYKTILSWSGGKDSAITHQRLLKNNQYSVERLLVSVNESTKRVSMHGVRVELIERQAEILGIPITYLKLSASPSMDEYNSLMEKQMHNLMEEGFTHCAFGDIFLEDLKKYREKNLEKVGMNALFPIWGEDTDKLAHSFIDDGFKAIFACVEKKKSVSDYVGETYSKEFLDEMTAEIDPCGENGEFHTFVFGGPIFSESIPHQKGKIEDKEYPSPKGEGKMVFRFCDLVLG</sequence>
<accession>A0ABS9KB79</accession>
<dbReference type="InterPro" id="IPR002761">
    <property type="entry name" value="Diphthami_syn_dom"/>
</dbReference>
<dbReference type="RefSeq" id="WP_237852947.1">
    <property type="nucleotide sequence ID" value="NZ_JAKLWS010000005.1"/>
</dbReference>
<dbReference type="EMBL" id="JAKLWS010000005">
    <property type="protein sequence ID" value="MCG2588103.1"/>
    <property type="molecule type" value="Genomic_DNA"/>
</dbReference>
<name>A0ABS9KB79_9BACT</name>
<evidence type="ECO:0000313" key="2">
    <source>
        <dbReference type="EMBL" id="MCG2588103.1"/>
    </source>
</evidence>
<evidence type="ECO:0000259" key="1">
    <source>
        <dbReference type="Pfam" id="PF01902"/>
    </source>
</evidence>
<reference evidence="2" key="2">
    <citation type="submission" date="2024-05" db="EMBL/GenBank/DDBJ databases">
        <title>Rhodohalobacter halophilus gen. nov., sp. nov., a moderately halophilic member of the family Balneolaceae.</title>
        <authorList>
            <person name="Xia J."/>
        </authorList>
    </citation>
    <scope>NUCLEOTIDE SEQUENCE</scope>
    <source>
        <strain evidence="2">WB101</strain>
    </source>
</reference>
<keyword evidence="2" id="KW-0378">Hydrolase</keyword>